<dbReference type="Proteomes" id="UP000044377">
    <property type="component" value="Unassembled WGS sequence"/>
</dbReference>
<evidence type="ECO:0000313" key="2">
    <source>
        <dbReference type="Proteomes" id="UP000044377"/>
    </source>
</evidence>
<keyword evidence="2" id="KW-1185">Reference proteome</keyword>
<reference evidence="2" key="1">
    <citation type="submission" date="2015-01" db="EMBL/GenBank/DDBJ databases">
        <authorList>
            <person name="Paterson Steve"/>
        </authorList>
    </citation>
    <scope>NUCLEOTIDE SEQUENCE [LARGE SCALE GENOMIC DNA]</scope>
    <source>
        <strain evidence="2">OBR1</strain>
    </source>
</reference>
<organism evidence="1 2">
    <name type="scientific">Brenneria goodwinii</name>
    <dbReference type="NCBI Taxonomy" id="1109412"/>
    <lineage>
        <taxon>Bacteria</taxon>
        <taxon>Pseudomonadati</taxon>
        <taxon>Pseudomonadota</taxon>
        <taxon>Gammaproteobacteria</taxon>
        <taxon>Enterobacterales</taxon>
        <taxon>Pectobacteriaceae</taxon>
        <taxon>Brenneria</taxon>
    </lineage>
</organism>
<protein>
    <submittedName>
        <fullName evidence="1">Uncharacterized protein</fullName>
    </submittedName>
</protein>
<proteinExistence type="predicted"/>
<sequence length="39" mass="4563">MLIGNIWLPAIFSMLEAIKNGFWSLKMLLLVFDSIIYLF</sequence>
<accession>A0A0G4JTK2</accession>
<evidence type="ECO:0000313" key="1">
    <source>
        <dbReference type="EMBL" id="CPR15690.1"/>
    </source>
</evidence>
<name>A0A0G4JTK2_9GAMM</name>
<dbReference type="EMBL" id="CGIG01000001">
    <property type="protein sequence ID" value="CPR15690.1"/>
    <property type="molecule type" value="Genomic_DNA"/>
</dbReference>
<gene>
    <name evidence="1" type="ORF">BN1221_01660c</name>
</gene>
<dbReference type="AlphaFoldDB" id="A0A0G4JTK2"/>